<dbReference type="GO" id="GO:0003824">
    <property type="term" value="F:catalytic activity"/>
    <property type="evidence" value="ECO:0007669"/>
    <property type="project" value="InterPro"/>
</dbReference>
<proteinExistence type="predicted"/>
<protein>
    <recommendedName>
        <fullName evidence="1">Endonuclease/exonuclease/phosphatase domain-containing protein</fullName>
    </recommendedName>
</protein>
<sequence length="202" mass="22773">MKVIVQNLQKRKGLGTNLVGQYDPDIFLAQEINLSLETAFKNNNSANNTSSMGYGTLIYGKEKLSDIKRVESPYYETGTFIKKKTTIATISGIQFVSFHGYNGQPFKNVSKLVAHVKAVLEKLDPYLPVMFAGDFNTWSQKHIDEVIEAMSRTGLTHAGSWPYPGRVLPLDHVFVRDVIISKQNVYENESDHMGIILECRKK</sequence>
<dbReference type="InterPro" id="IPR036691">
    <property type="entry name" value="Endo/exonu/phosph_ase_sf"/>
</dbReference>
<dbReference type="Gene3D" id="3.60.10.10">
    <property type="entry name" value="Endonuclease/exonuclease/phosphatase"/>
    <property type="match status" value="1"/>
</dbReference>
<organism evidence="2 3">
    <name type="scientific">Chaetoceros tenuissimus</name>
    <dbReference type="NCBI Taxonomy" id="426638"/>
    <lineage>
        <taxon>Eukaryota</taxon>
        <taxon>Sar</taxon>
        <taxon>Stramenopiles</taxon>
        <taxon>Ochrophyta</taxon>
        <taxon>Bacillariophyta</taxon>
        <taxon>Coscinodiscophyceae</taxon>
        <taxon>Chaetocerotophycidae</taxon>
        <taxon>Chaetocerotales</taxon>
        <taxon>Chaetocerotaceae</taxon>
        <taxon>Chaetoceros</taxon>
    </lineage>
</organism>
<dbReference type="EMBL" id="BLLK01000069">
    <property type="protein sequence ID" value="GFH60641.1"/>
    <property type="molecule type" value="Genomic_DNA"/>
</dbReference>
<keyword evidence="3" id="KW-1185">Reference proteome</keyword>
<evidence type="ECO:0000313" key="2">
    <source>
        <dbReference type="EMBL" id="GFH60641.1"/>
    </source>
</evidence>
<dbReference type="InterPro" id="IPR005135">
    <property type="entry name" value="Endo/exonuclease/phosphatase"/>
</dbReference>
<accession>A0AAD3DA15</accession>
<name>A0AAD3DA15_9STRA</name>
<dbReference type="SUPFAM" id="SSF56219">
    <property type="entry name" value="DNase I-like"/>
    <property type="match status" value="1"/>
</dbReference>
<gene>
    <name evidence="2" type="ORF">CTEN210_17117</name>
</gene>
<dbReference type="Proteomes" id="UP001054902">
    <property type="component" value="Unassembled WGS sequence"/>
</dbReference>
<comment type="caution">
    <text evidence="2">The sequence shown here is derived from an EMBL/GenBank/DDBJ whole genome shotgun (WGS) entry which is preliminary data.</text>
</comment>
<evidence type="ECO:0000313" key="3">
    <source>
        <dbReference type="Proteomes" id="UP001054902"/>
    </source>
</evidence>
<dbReference type="Pfam" id="PF03372">
    <property type="entry name" value="Exo_endo_phos"/>
    <property type="match status" value="1"/>
</dbReference>
<evidence type="ECO:0000259" key="1">
    <source>
        <dbReference type="Pfam" id="PF03372"/>
    </source>
</evidence>
<reference evidence="2 3" key="1">
    <citation type="journal article" date="2021" name="Sci. Rep.">
        <title>The genome of the diatom Chaetoceros tenuissimus carries an ancient integrated fragment of an extant virus.</title>
        <authorList>
            <person name="Hongo Y."/>
            <person name="Kimura K."/>
            <person name="Takaki Y."/>
            <person name="Yoshida Y."/>
            <person name="Baba S."/>
            <person name="Kobayashi G."/>
            <person name="Nagasaki K."/>
            <person name="Hano T."/>
            <person name="Tomaru Y."/>
        </authorList>
    </citation>
    <scope>NUCLEOTIDE SEQUENCE [LARGE SCALE GENOMIC DNA]</scope>
    <source>
        <strain evidence="2 3">NIES-3715</strain>
    </source>
</reference>
<feature type="domain" description="Endonuclease/exonuclease/phosphatase" evidence="1">
    <location>
        <begin position="17"/>
        <end position="192"/>
    </location>
</feature>
<dbReference type="AlphaFoldDB" id="A0AAD3DA15"/>